<sequence>MIHEEAKLANSSLEAQTRLRLVLAIATRGRPAILADTLAALEFQTRKPDALLIAYPEPQDVEGIASRFPQARLLLSQPGLTRQRNTILNALPTTDLLVFLDDDFHIHRDYLAVMEQLFLAHPEVVVATGTLLGDGIHGAALNPADASTLFRSCQTDGTPLAISPVFNAYGCNMVFRMEPIERHGIRFDESLPLYGWYEDVDFSRRLSRHGRAVRVDQAWGVHLGVKSGRHSEVRLGYSQVANPIYLARKRSVPWSFAVASVASRSLKNLVRSIAPESHIDRRGRLRGNIRAFRDLSNGSLSPTRVSSM</sequence>
<dbReference type="PANTHER" id="PTHR43685:SF2">
    <property type="entry name" value="GLYCOSYLTRANSFERASE 2-LIKE DOMAIN-CONTAINING PROTEIN"/>
    <property type="match status" value="1"/>
</dbReference>
<accession>A0A7Y9TGI2</accession>
<dbReference type="AlphaFoldDB" id="A0A7Y9TGI2"/>
<gene>
    <name evidence="1" type="ORF">HDF17_002251</name>
</gene>
<keyword evidence="2" id="KW-1185">Reference proteome</keyword>
<dbReference type="EMBL" id="JACCCW010000002">
    <property type="protein sequence ID" value="NYF79931.1"/>
    <property type="molecule type" value="Genomic_DNA"/>
</dbReference>
<evidence type="ECO:0000313" key="1">
    <source>
        <dbReference type="EMBL" id="NYF79931.1"/>
    </source>
</evidence>
<dbReference type="SUPFAM" id="SSF53448">
    <property type="entry name" value="Nucleotide-diphospho-sugar transferases"/>
    <property type="match status" value="1"/>
</dbReference>
<proteinExistence type="predicted"/>
<dbReference type="InterPro" id="IPR029044">
    <property type="entry name" value="Nucleotide-diphossugar_trans"/>
</dbReference>
<name>A0A7Y9TGI2_9BACT</name>
<dbReference type="Gene3D" id="3.90.550.10">
    <property type="entry name" value="Spore Coat Polysaccharide Biosynthesis Protein SpsA, Chain A"/>
    <property type="match status" value="1"/>
</dbReference>
<evidence type="ECO:0000313" key="2">
    <source>
        <dbReference type="Proteomes" id="UP000589520"/>
    </source>
</evidence>
<dbReference type="CDD" id="cd00761">
    <property type="entry name" value="Glyco_tranf_GTA_type"/>
    <property type="match status" value="1"/>
</dbReference>
<keyword evidence="1" id="KW-0808">Transferase</keyword>
<dbReference type="Proteomes" id="UP000589520">
    <property type="component" value="Unassembled WGS sequence"/>
</dbReference>
<protein>
    <submittedName>
        <fullName evidence="1">GT2 family glycosyltransferase</fullName>
    </submittedName>
</protein>
<dbReference type="RefSeq" id="WP_179490921.1">
    <property type="nucleotide sequence ID" value="NZ_JACCCW010000002.1"/>
</dbReference>
<organism evidence="1 2">
    <name type="scientific">Granulicella arctica</name>
    <dbReference type="NCBI Taxonomy" id="940613"/>
    <lineage>
        <taxon>Bacteria</taxon>
        <taxon>Pseudomonadati</taxon>
        <taxon>Acidobacteriota</taxon>
        <taxon>Terriglobia</taxon>
        <taxon>Terriglobales</taxon>
        <taxon>Acidobacteriaceae</taxon>
        <taxon>Granulicella</taxon>
    </lineage>
</organism>
<dbReference type="GO" id="GO:0016740">
    <property type="term" value="F:transferase activity"/>
    <property type="evidence" value="ECO:0007669"/>
    <property type="project" value="UniProtKB-KW"/>
</dbReference>
<comment type="caution">
    <text evidence="1">The sequence shown here is derived from an EMBL/GenBank/DDBJ whole genome shotgun (WGS) entry which is preliminary data.</text>
</comment>
<reference evidence="1 2" key="1">
    <citation type="submission" date="2020-07" db="EMBL/GenBank/DDBJ databases">
        <title>Genomic Encyclopedia of Type Strains, Phase IV (KMG-V): Genome sequencing to study the core and pangenomes of soil and plant-associated prokaryotes.</title>
        <authorList>
            <person name="Whitman W."/>
        </authorList>
    </citation>
    <scope>NUCLEOTIDE SEQUENCE [LARGE SCALE GENOMIC DNA]</scope>
    <source>
        <strain evidence="1 2">X4EP2</strain>
    </source>
</reference>
<dbReference type="PANTHER" id="PTHR43685">
    <property type="entry name" value="GLYCOSYLTRANSFERASE"/>
    <property type="match status" value="1"/>
</dbReference>
<dbReference type="InterPro" id="IPR050834">
    <property type="entry name" value="Glycosyltransf_2"/>
</dbReference>